<evidence type="ECO:0008006" key="3">
    <source>
        <dbReference type="Google" id="ProtNLM"/>
    </source>
</evidence>
<accession>A0A1G8JB14</accession>
<gene>
    <name evidence="1" type="ORF">SAMN04488123_101140</name>
</gene>
<dbReference type="EMBL" id="FNEN01000001">
    <property type="protein sequence ID" value="SDI28474.1"/>
    <property type="molecule type" value="Genomic_DNA"/>
</dbReference>
<dbReference type="AlphaFoldDB" id="A0A1G8JB14"/>
<protein>
    <recommendedName>
        <fullName evidence="3">DUF2487 family protein</fullName>
    </recommendedName>
</protein>
<proteinExistence type="predicted"/>
<dbReference type="RefSeq" id="WP_090395630.1">
    <property type="nucleotide sequence ID" value="NZ_FNEN01000001.1"/>
</dbReference>
<organism evidence="1 2">
    <name type="scientific">Natribacillus halophilus</name>
    <dbReference type="NCBI Taxonomy" id="549003"/>
    <lineage>
        <taxon>Bacteria</taxon>
        <taxon>Bacillati</taxon>
        <taxon>Bacillota</taxon>
        <taxon>Bacilli</taxon>
        <taxon>Bacillales</taxon>
        <taxon>Bacillaceae</taxon>
        <taxon>Natribacillus</taxon>
    </lineage>
</organism>
<dbReference type="InterPro" id="IPR019615">
    <property type="entry name" value="DUF2487"/>
</dbReference>
<evidence type="ECO:0000313" key="2">
    <source>
        <dbReference type="Proteomes" id="UP000198853"/>
    </source>
</evidence>
<dbReference type="Pfam" id="PF10673">
    <property type="entry name" value="DUF2487"/>
    <property type="match status" value="1"/>
</dbReference>
<dbReference type="OrthoDB" id="2678750at2"/>
<evidence type="ECO:0000313" key="1">
    <source>
        <dbReference type="EMBL" id="SDI28474.1"/>
    </source>
</evidence>
<sequence>MQWQTADIDTYQQSQSYVDTALIPLLSVSLGEEMKSAVAMGEYISLISMEMEKQFRGRVLQLPPLVYPQNESQETLLQHVDAWADELKSNGKNHIIWVTADPSWKKVENDLPGLLLWLPHLPIEHMDKKLQQKTLNDQMKEILPQVMKEWQQEKGL</sequence>
<reference evidence="1 2" key="1">
    <citation type="submission" date="2016-10" db="EMBL/GenBank/DDBJ databases">
        <authorList>
            <person name="de Groot N.N."/>
        </authorList>
    </citation>
    <scope>NUCLEOTIDE SEQUENCE [LARGE SCALE GENOMIC DNA]</scope>
    <source>
        <strain evidence="1 2">DSM 21771</strain>
    </source>
</reference>
<name>A0A1G8JB14_9BACI</name>
<keyword evidence="2" id="KW-1185">Reference proteome</keyword>
<dbReference type="Proteomes" id="UP000198853">
    <property type="component" value="Unassembled WGS sequence"/>
</dbReference>